<feature type="chain" id="PRO_5015912787" description="Secreted protein" evidence="1">
    <location>
        <begin position="21"/>
        <end position="89"/>
    </location>
</feature>
<evidence type="ECO:0000313" key="2">
    <source>
        <dbReference type="EMBL" id="PVI03412.1"/>
    </source>
</evidence>
<evidence type="ECO:0008006" key="4">
    <source>
        <dbReference type="Google" id="ProtNLM"/>
    </source>
</evidence>
<dbReference type="EMBL" id="KZ805332">
    <property type="protein sequence ID" value="PVI03412.1"/>
    <property type="molecule type" value="Genomic_DNA"/>
</dbReference>
<reference evidence="2 3" key="1">
    <citation type="journal article" date="2018" name="Sci. Rep.">
        <title>Comparative genomics provides insights into the lifestyle and reveals functional heterogeneity of dark septate endophytic fungi.</title>
        <authorList>
            <person name="Knapp D.G."/>
            <person name="Nemeth J.B."/>
            <person name="Barry K."/>
            <person name="Hainaut M."/>
            <person name="Henrissat B."/>
            <person name="Johnson J."/>
            <person name="Kuo A."/>
            <person name="Lim J.H.P."/>
            <person name="Lipzen A."/>
            <person name="Nolan M."/>
            <person name="Ohm R.A."/>
            <person name="Tamas L."/>
            <person name="Grigoriev I.V."/>
            <person name="Spatafora J.W."/>
            <person name="Nagy L.G."/>
            <person name="Kovacs G.M."/>
        </authorList>
    </citation>
    <scope>NUCLEOTIDE SEQUENCE [LARGE SCALE GENOMIC DNA]</scope>
    <source>
        <strain evidence="2 3">DSE2036</strain>
    </source>
</reference>
<name>A0A2V1DZU0_9PLEO</name>
<keyword evidence="1" id="KW-0732">Signal</keyword>
<dbReference type="AlphaFoldDB" id="A0A2V1DZU0"/>
<protein>
    <recommendedName>
        <fullName evidence="4">Secreted protein</fullName>
    </recommendedName>
</protein>
<feature type="signal peptide" evidence="1">
    <location>
        <begin position="1"/>
        <end position="20"/>
    </location>
</feature>
<keyword evidence="3" id="KW-1185">Reference proteome</keyword>
<evidence type="ECO:0000313" key="3">
    <source>
        <dbReference type="Proteomes" id="UP000244855"/>
    </source>
</evidence>
<evidence type="ECO:0000256" key="1">
    <source>
        <dbReference type="SAM" id="SignalP"/>
    </source>
</evidence>
<sequence>MPRFFLSFLFVSCFLFSLRPFPLIPLSFCRIVFVSCHLPEMKIFVAQLHAQNCAADAQGCVGAIVIKKRKNFEPAQEGEKGKERRDMGV</sequence>
<gene>
    <name evidence="2" type="ORF">DM02DRAFT_612339</name>
</gene>
<organism evidence="2 3">
    <name type="scientific">Periconia macrospinosa</name>
    <dbReference type="NCBI Taxonomy" id="97972"/>
    <lineage>
        <taxon>Eukaryota</taxon>
        <taxon>Fungi</taxon>
        <taxon>Dikarya</taxon>
        <taxon>Ascomycota</taxon>
        <taxon>Pezizomycotina</taxon>
        <taxon>Dothideomycetes</taxon>
        <taxon>Pleosporomycetidae</taxon>
        <taxon>Pleosporales</taxon>
        <taxon>Massarineae</taxon>
        <taxon>Periconiaceae</taxon>
        <taxon>Periconia</taxon>
    </lineage>
</organism>
<dbReference type="Proteomes" id="UP000244855">
    <property type="component" value="Unassembled WGS sequence"/>
</dbReference>
<proteinExistence type="predicted"/>
<accession>A0A2V1DZU0</accession>